<dbReference type="GO" id="GO:0005507">
    <property type="term" value="F:copper ion binding"/>
    <property type="evidence" value="ECO:0007669"/>
    <property type="project" value="InterPro"/>
</dbReference>
<dbReference type="PANTHER" id="PTHR11709">
    <property type="entry name" value="MULTI-COPPER OXIDASE"/>
    <property type="match status" value="1"/>
</dbReference>
<dbReference type="InterPro" id="IPR019546">
    <property type="entry name" value="TAT_signal_bac_arc"/>
</dbReference>
<evidence type="ECO:0000256" key="3">
    <source>
        <dbReference type="ARBA" id="ARBA00023008"/>
    </source>
</evidence>
<organism evidence="8 9">
    <name type="scientific">Sphingobium cloacae</name>
    <dbReference type="NCBI Taxonomy" id="120107"/>
    <lineage>
        <taxon>Bacteria</taxon>
        <taxon>Pseudomonadati</taxon>
        <taxon>Pseudomonadota</taxon>
        <taxon>Alphaproteobacteria</taxon>
        <taxon>Sphingomonadales</taxon>
        <taxon>Sphingomonadaceae</taxon>
        <taxon>Sphingobium</taxon>
    </lineage>
</organism>
<feature type="domain" description="Plastocyanin-like" evidence="5">
    <location>
        <begin position="264"/>
        <end position="365"/>
    </location>
</feature>
<evidence type="ECO:0000259" key="6">
    <source>
        <dbReference type="Pfam" id="PF07731"/>
    </source>
</evidence>
<dbReference type="InterPro" id="IPR011707">
    <property type="entry name" value="Cu-oxidase-like_N"/>
</dbReference>
<dbReference type="SUPFAM" id="SSF49503">
    <property type="entry name" value="Cupredoxins"/>
    <property type="match status" value="3"/>
</dbReference>
<dbReference type="Pfam" id="PF00394">
    <property type="entry name" value="Cu-oxidase"/>
    <property type="match status" value="1"/>
</dbReference>
<keyword evidence="8" id="KW-0614">Plasmid</keyword>
<dbReference type="GO" id="GO:0016491">
    <property type="term" value="F:oxidoreductase activity"/>
    <property type="evidence" value="ECO:0007669"/>
    <property type="project" value="UniProtKB-KW"/>
</dbReference>
<evidence type="ECO:0000256" key="4">
    <source>
        <dbReference type="SAM" id="MobiDB-lite"/>
    </source>
</evidence>
<evidence type="ECO:0000313" key="8">
    <source>
        <dbReference type="EMBL" id="BAV66445.1"/>
    </source>
</evidence>
<keyword evidence="9" id="KW-1185">Reference proteome</keyword>
<keyword evidence="3" id="KW-0186">Copper</keyword>
<dbReference type="InterPro" id="IPR011706">
    <property type="entry name" value="Cu-oxidase_C"/>
</dbReference>
<dbReference type="CDD" id="cd13896">
    <property type="entry name" value="CuRO_3_CopA"/>
    <property type="match status" value="1"/>
</dbReference>
<keyword evidence="2" id="KW-0560">Oxidoreductase</keyword>
<dbReference type="InterPro" id="IPR034282">
    <property type="entry name" value="CuRO_2_CopA"/>
</dbReference>
<dbReference type="Proteomes" id="UP000218272">
    <property type="component" value="Plasmid pSCLO_2"/>
</dbReference>
<dbReference type="InterPro" id="IPR033138">
    <property type="entry name" value="Cu_oxidase_CS"/>
</dbReference>
<dbReference type="InterPro" id="IPR002355">
    <property type="entry name" value="Cu_oxidase_Cu_BS"/>
</dbReference>
<evidence type="ECO:0000313" key="9">
    <source>
        <dbReference type="Proteomes" id="UP000218272"/>
    </source>
</evidence>
<dbReference type="AlphaFoldDB" id="A0A1E1F7F3"/>
<dbReference type="PROSITE" id="PS00080">
    <property type="entry name" value="MULTICOPPER_OXIDASE2"/>
    <property type="match status" value="1"/>
</dbReference>
<dbReference type="GO" id="GO:0042597">
    <property type="term" value="C:periplasmic space"/>
    <property type="evidence" value="ECO:0007669"/>
    <property type="project" value="InterPro"/>
</dbReference>
<keyword evidence="1" id="KW-0479">Metal-binding</keyword>
<accession>A0A1E1F7F3</accession>
<dbReference type="CDD" id="cd13874">
    <property type="entry name" value="CuRO_2_CopA"/>
    <property type="match status" value="1"/>
</dbReference>
<geneLocation type="plasmid" evidence="9">
    <name>psclo_2 dna</name>
</geneLocation>
<dbReference type="PROSITE" id="PS00079">
    <property type="entry name" value="MULTICOPPER_OXIDASE1"/>
    <property type="match status" value="2"/>
</dbReference>
<dbReference type="InterPro" id="IPR006311">
    <property type="entry name" value="TAT_signal"/>
</dbReference>
<feature type="domain" description="Plastocyanin-like" evidence="7">
    <location>
        <begin position="92"/>
        <end position="198"/>
    </location>
</feature>
<dbReference type="KEGG" id="sclo:SCLO_2001120"/>
<feature type="domain" description="Plastocyanin-like" evidence="6">
    <location>
        <begin position="575"/>
        <end position="693"/>
    </location>
</feature>
<dbReference type="NCBIfam" id="TIGR01409">
    <property type="entry name" value="TAT_signal_seq"/>
    <property type="match status" value="1"/>
</dbReference>
<feature type="region of interest" description="Disordered" evidence="4">
    <location>
        <begin position="1"/>
        <end position="27"/>
    </location>
</feature>
<dbReference type="InterPro" id="IPR001117">
    <property type="entry name" value="Cu-oxidase_2nd"/>
</dbReference>
<dbReference type="PROSITE" id="PS51318">
    <property type="entry name" value="TAT"/>
    <property type="match status" value="1"/>
</dbReference>
<reference evidence="8 9" key="1">
    <citation type="submission" date="2016-10" db="EMBL/GenBank/DDBJ databases">
        <title>Complete Genome Sequence of the Nonylphenol-Degrading Bacterium Sphingobium cloacae JCM 10874T.</title>
        <authorList>
            <person name="Ootsuka M."/>
            <person name="Nishizawa T."/>
            <person name="Ohta H."/>
        </authorList>
    </citation>
    <scope>NUCLEOTIDE SEQUENCE [LARGE SCALE GENOMIC DNA]</scope>
    <source>
        <strain evidence="8 9">JCM 10874</strain>
        <plasmid evidence="9">psclo_2 dna</plasmid>
    </source>
</reference>
<dbReference type="InterPro" id="IPR034279">
    <property type="entry name" value="CuRO_3_CopA"/>
</dbReference>
<dbReference type="PANTHER" id="PTHR11709:SF394">
    <property type="entry name" value="FI03373P-RELATED"/>
    <property type="match status" value="1"/>
</dbReference>
<dbReference type="Pfam" id="PF07732">
    <property type="entry name" value="Cu-oxidase_3"/>
    <property type="match status" value="1"/>
</dbReference>
<dbReference type="Pfam" id="PF07731">
    <property type="entry name" value="Cu-oxidase_2"/>
    <property type="match status" value="1"/>
</dbReference>
<dbReference type="EMBL" id="AP017656">
    <property type="protein sequence ID" value="BAV66445.1"/>
    <property type="molecule type" value="Genomic_DNA"/>
</dbReference>
<gene>
    <name evidence="8" type="ORF">SCLO_2001120</name>
</gene>
<dbReference type="InterPro" id="IPR006376">
    <property type="entry name" value="Cu-R_CopA"/>
</dbReference>
<proteinExistence type="predicted"/>
<evidence type="ECO:0000256" key="1">
    <source>
        <dbReference type="ARBA" id="ARBA00022723"/>
    </source>
</evidence>
<evidence type="ECO:0000259" key="7">
    <source>
        <dbReference type="Pfam" id="PF07732"/>
    </source>
</evidence>
<dbReference type="Gene3D" id="2.60.40.420">
    <property type="entry name" value="Cupredoxins - blue copper proteins"/>
    <property type="match status" value="3"/>
</dbReference>
<name>A0A1E1F7F3_9SPHN</name>
<evidence type="ECO:0000256" key="2">
    <source>
        <dbReference type="ARBA" id="ARBA00023002"/>
    </source>
</evidence>
<evidence type="ECO:0000259" key="5">
    <source>
        <dbReference type="Pfam" id="PF00394"/>
    </source>
</evidence>
<dbReference type="InterPro" id="IPR045087">
    <property type="entry name" value="Cu-oxidase_fam"/>
</dbReference>
<protein>
    <submittedName>
        <fullName evidence="8">Copper-binding protein</fullName>
    </submittedName>
</protein>
<sequence>MRGWAGSRVVKGKVGGPPPPPPPAASIELERRKGMSRNLNRRDVMRGTAMLGGTLAMSAYLPAWAQPVSRGIARPLPTVSGTNIALTIDRMKLVMDGITTPAIGVNGTVPAPLVRLQEGQNVRLAVTNNLDEDSSIHWHGLILPFQMDGVPGISFPGIKARSTFVYEFPILQSGTYWYHSHSGEQEQAGLYGPIVIDPAGADPIAFDREHVIVLSDHSEMTGEEIFRKLKQMGGAYFNYQRPTLSGLLAGREMRLKDRMEWGKMRMDPADIADVTGSTYTFLVNGFGPYDNWTGLFRPGERVRLRIVNAAAQTNFNVRIPDLPMTVVQADGQNVRPVTVDEFQIGVAETFDVIVTPEDRAYSFVSEAIDRSGMGRATLAPREGMIAPVPPLRPRTLLTMTDMGMDMSGMEGMSGMADENPVAKRGPDPTLMQNASRNLWKLTGWKEPTDHGTKAVGAAMAGMAGMGGDQMSGAMPGMDHSQMAAGAAGMAGMDHGQMSSGGMAGMDHGSGGSMDMNMRNPKNAPGVKMGPGVQTISPMPKDRTGEPPQGLEDADHRVLTYRDLVALDRNPDVRAPSRQLEIHLTGNMERYMWGFDGQKMSDPADPIPFRKDERARVTLVNDTMMPHPIHLHGHFFELVTGHGDFAPRKHTVNVAPGGKMTFDVTADAPGDWAFHCHNLYHMTAGMMRVVTVRPMGEENRDAA</sequence>
<dbReference type="NCBIfam" id="TIGR01480">
    <property type="entry name" value="copper_res_A"/>
    <property type="match status" value="1"/>
</dbReference>
<dbReference type="InterPro" id="IPR008972">
    <property type="entry name" value="Cupredoxin"/>
</dbReference>